<evidence type="ECO:0000313" key="6">
    <source>
        <dbReference type="Proteomes" id="UP001501057"/>
    </source>
</evidence>
<dbReference type="SMART" id="SM00895">
    <property type="entry name" value="FCD"/>
    <property type="match status" value="1"/>
</dbReference>
<dbReference type="Proteomes" id="UP001501057">
    <property type="component" value="Unassembled WGS sequence"/>
</dbReference>
<dbReference type="SUPFAM" id="SSF46785">
    <property type="entry name" value="Winged helix' DNA-binding domain"/>
    <property type="match status" value="1"/>
</dbReference>
<dbReference type="InterPro" id="IPR036388">
    <property type="entry name" value="WH-like_DNA-bd_sf"/>
</dbReference>
<keyword evidence="1" id="KW-0805">Transcription regulation</keyword>
<dbReference type="Gene3D" id="1.10.10.10">
    <property type="entry name" value="Winged helix-like DNA-binding domain superfamily/Winged helix DNA-binding domain"/>
    <property type="match status" value="1"/>
</dbReference>
<proteinExistence type="predicted"/>
<dbReference type="Pfam" id="PF00392">
    <property type="entry name" value="GntR"/>
    <property type="match status" value="1"/>
</dbReference>
<evidence type="ECO:0000256" key="1">
    <source>
        <dbReference type="ARBA" id="ARBA00023015"/>
    </source>
</evidence>
<dbReference type="PROSITE" id="PS50949">
    <property type="entry name" value="HTH_GNTR"/>
    <property type="match status" value="1"/>
</dbReference>
<evidence type="ECO:0000259" key="4">
    <source>
        <dbReference type="PROSITE" id="PS50949"/>
    </source>
</evidence>
<dbReference type="InterPro" id="IPR036390">
    <property type="entry name" value="WH_DNA-bd_sf"/>
</dbReference>
<dbReference type="InterPro" id="IPR000524">
    <property type="entry name" value="Tscrpt_reg_HTH_GntR"/>
</dbReference>
<organism evidence="5 6">
    <name type="scientific">Aeromicrobium alkaliterrae</name>
    <dbReference type="NCBI Taxonomy" id="302168"/>
    <lineage>
        <taxon>Bacteria</taxon>
        <taxon>Bacillati</taxon>
        <taxon>Actinomycetota</taxon>
        <taxon>Actinomycetes</taxon>
        <taxon>Propionibacteriales</taxon>
        <taxon>Nocardioidaceae</taxon>
        <taxon>Aeromicrobium</taxon>
    </lineage>
</organism>
<accession>A0ABP4W160</accession>
<reference evidence="6" key="1">
    <citation type="journal article" date="2019" name="Int. J. Syst. Evol. Microbiol.">
        <title>The Global Catalogue of Microorganisms (GCM) 10K type strain sequencing project: providing services to taxonomists for standard genome sequencing and annotation.</title>
        <authorList>
            <consortium name="The Broad Institute Genomics Platform"/>
            <consortium name="The Broad Institute Genome Sequencing Center for Infectious Disease"/>
            <person name="Wu L."/>
            <person name="Ma J."/>
        </authorList>
    </citation>
    <scope>NUCLEOTIDE SEQUENCE [LARGE SCALE GENOMIC DNA]</scope>
    <source>
        <strain evidence="6">JCM 13518</strain>
    </source>
</reference>
<evidence type="ECO:0000256" key="2">
    <source>
        <dbReference type="ARBA" id="ARBA00023125"/>
    </source>
</evidence>
<keyword evidence="6" id="KW-1185">Reference proteome</keyword>
<keyword evidence="2" id="KW-0238">DNA-binding</keyword>
<dbReference type="InterPro" id="IPR008920">
    <property type="entry name" value="TF_FadR/GntR_C"/>
</dbReference>
<name>A0ABP4W160_9ACTN</name>
<dbReference type="InterPro" id="IPR011711">
    <property type="entry name" value="GntR_C"/>
</dbReference>
<keyword evidence="3" id="KW-0804">Transcription</keyword>
<protein>
    <submittedName>
        <fullName evidence="5">FCD domain-containing protein</fullName>
    </submittedName>
</protein>
<dbReference type="Gene3D" id="1.20.120.530">
    <property type="entry name" value="GntR ligand-binding domain-like"/>
    <property type="match status" value="1"/>
</dbReference>
<dbReference type="SUPFAM" id="SSF48008">
    <property type="entry name" value="GntR ligand-binding domain-like"/>
    <property type="match status" value="1"/>
</dbReference>
<dbReference type="RefSeq" id="WP_344201473.1">
    <property type="nucleotide sequence ID" value="NZ_BAAAME010000004.1"/>
</dbReference>
<dbReference type="Pfam" id="PF07729">
    <property type="entry name" value="FCD"/>
    <property type="match status" value="1"/>
</dbReference>
<dbReference type="EMBL" id="BAAAME010000004">
    <property type="protein sequence ID" value="GAA1741977.1"/>
    <property type="molecule type" value="Genomic_DNA"/>
</dbReference>
<gene>
    <name evidence="5" type="ORF">GCM10009710_22630</name>
</gene>
<evidence type="ECO:0000313" key="5">
    <source>
        <dbReference type="EMBL" id="GAA1741977.1"/>
    </source>
</evidence>
<dbReference type="PANTHER" id="PTHR43537:SF24">
    <property type="entry name" value="GLUCONATE OPERON TRANSCRIPTIONAL REPRESSOR"/>
    <property type="match status" value="1"/>
</dbReference>
<feature type="domain" description="HTH gntR-type" evidence="4">
    <location>
        <begin position="7"/>
        <end position="77"/>
    </location>
</feature>
<sequence length="229" mass="24691">MTSRAPLSRSEHLADTLEEQIRLDGLADGQRVGSLDDLRASSGYSRPTVSEAVRLLRDRGVLTVRPGRGGGLFVADRGPVVRLRHTLLSVADAPTTVADAIELREHLELLVDLGAARCRTDADIVDLRALVTAMGEAPDWPAFMASNWALHERIAIICPNEMARAVYLSTLGQLSSTTPDLDGETDARAYRESRHRAHVDLVEAITSGDLERVAVAVAAHASSPTQARS</sequence>
<evidence type="ECO:0000256" key="3">
    <source>
        <dbReference type="ARBA" id="ARBA00023163"/>
    </source>
</evidence>
<dbReference type="PANTHER" id="PTHR43537">
    <property type="entry name" value="TRANSCRIPTIONAL REGULATOR, GNTR FAMILY"/>
    <property type="match status" value="1"/>
</dbReference>
<comment type="caution">
    <text evidence="5">The sequence shown here is derived from an EMBL/GenBank/DDBJ whole genome shotgun (WGS) entry which is preliminary data.</text>
</comment>